<feature type="compositionally biased region" description="Polar residues" evidence="4">
    <location>
        <begin position="211"/>
        <end position="232"/>
    </location>
</feature>
<feature type="compositionally biased region" description="Low complexity" evidence="4">
    <location>
        <begin position="351"/>
        <end position="368"/>
    </location>
</feature>
<dbReference type="PANTHER" id="PTHR22406:SF2">
    <property type="entry name" value="SLAIN MOTIF-CONTAINING PROTEIN 1"/>
    <property type="match status" value="1"/>
</dbReference>
<keyword evidence="2 3" id="KW-0175">Coiled coil</keyword>
<evidence type="ECO:0000313" key="5">
    <source>
        <dbReference type="RefSeq" id="XP_042586737.1"/>
    </source>
</evidence>
<evidence type="ECO:0000256" key="2">
    <source>
        <dbReference type="ARBA" id="ARBA00023054"/>
    </source>
</evidence>
<feature type="region of interest" description="Disordered" evidence="4">
    <location>
        <begin position="206"/>
        <end position="232"/>
    </location>
</feature>
<accession>A0A9Q9WNN4</accession>
<dbReference type="Pfam" id="PF15301">
    <property type="entry name" value="SLAIN"/>
    <property type="match status" value="1"/>
</dbReference>
<sequence>MLFSSMDGLLFNPQTMADVNGNSKLMNAELEVKKLQELVRKLERQNEQLRTRANAANNCTSSARLGPDTGNHCLPSSCSPSFGLSEEHYPYFHPQSVTGADEDDATVLDEVQILDLHVVLPIDGESDYIWLYVSPKAKLFPHLLLSPLQWCRHVLDNPRPEVELAKRSLCYKLDQAKRWRGVLSSSVLYSPVDELSALSSCSKPYTKPALTEQTDPPSPNHQKTLTGRNCSSLTERSPTFLYHTATQGNSHRQKSLSPQSSIDSDLSVSKLEQHHITINNNHHNTTDVEVMARLQEESLRQEYASTTATATRRSASFSLHTGVRRSMRSEAELEEEEEYDQLSAPQPRLFRTSSMQRSTSHSQSLSSMRECRRSPSTPQYLSSLSFQQLHMPNHSSSTATESQSYRASTDKLRRSMPNLIRAPSIPSVISVPNVPAPAAHVATSSSSLSLLRNSQSFDSHSGLTKIQSAIPCPGQLQQRVQSVGNFSTRPPLKATAYVSPTIQSASTMPSSVSLSSIPSSSSIPLPSKPSTPSSSRSALPRPASFVGTSGVSRSKIGQPMRSLLTPPKSVSALSALRDGSWRDGCY</sequence>
<dbReference type="Proteomes" id="UP001155660">
    <property type="component" value="Chromosome B9"/>
</dbReference>
<evidence type="ECO:0000256" key="3">
    <source>
        <dbReference type="SAM" id="Coils"/>
    </source>
</evidence>
<dbReference type="OrthoDB" id="8819875at2759"/>
<dbReference type="GO" id="GO:0031116">
    <property type="term" value="P:positive regulation of microtubule polymerization"/>
    <property type="evidence" value="ECO:0007669"/>
    <property type="project" value="TreeGrafter"/>
</dbReference>
<feature type="coiled-coil region" evidence="3">
    <location>
        <begin position="25"/>
        <end position="59"/>
    </location>
</feature>
<dbReference type="GO" id="GO:0035371">
    <property type="term" value="C:microtubule plus-end"/>
    <property type="evidence" value="ECO:0007669"/>
    <property type="project" value="TreeGrafter"/>
</dbReference>
<comment type="similarity">
    <text evidence="1">Belongs to the SLAIN motif-containing family.</text>
</comment>
<dbReference type="RefSeq" id="XP_042586737.1">
    <property type="nucleotide sequence ID" value="XM_042730803.1"/>
</dbReference>
<organism evidence="5">
    <name type="scientific">Cyprinus carpio</name>
    <name type="common">Common carp</name>
    <dbReference type="NCBI Taxonomy" id="7962"/>
    <lineage>
        <taxon>Eukaryota</taxon>
        <taxon>Metazoa</taxon>
        <taxon>Chordata</taxon>
        <taxon>Craniata</taxon>
        <taxon>Vertebrata</taxon>
        <taxon>Euteleostomi</taxon>
        <taxon>Actinopterygii</taxon>
        <taxon>Neopterygii</taxon>
        <taxon>Teleostei</taxon>
        <taxon>Ostariophysi</taxon>
        <taxon>Cypriniformes</taxon>
        <taxon>Cyprinidae</taxon>
        <taxon>Cyprininae</taxon>
        <taxon>Cyprinus</taxon>
    </lineage>
</organism>
<evidence type="ECO:0000256" key="4">
    <source>
        <dbReference type="SAM" id="MobiDB-lite"/>
    </source>
</evidence>
<dbReference type="GO" id="GO:0031122">
    <property type="term" value="P:cytoplasmic microtubule organization"/>
    <property type="evidence" value="ECO:0007669"/>
    <property type="project" value="TreeGrafter"/>
</dbReference>
<feature type="region of interest" description="Disordered" evidence="4">
    <location>
        <begin position="313"/>
        <end position="410"/>
    </location>
</feature>
<feature type="compositionally biased region" description="Polar residues" evidence="4">
    <location>
        <begin position="374"/>
        <end position="407"/>
    </location>
</feature>
<gene>
    <name evidence="5" type="primary">slain1a</name>
</gene>
<dbReference type="GO" id="GO:0007020">
    <property type="term" value="P:microtubule nucleation"/>
    <property type="evidence" value="ECO:0007669"/>
    <property type="project" value="TreeGrafter"/>
</dbReference>
<dbReference type="GeneID" id="109082107"/>
<feature type="compositionally biased region" description="Low complexity" evidence="4">
    <location>
        <begin position="508"/>
        <end position="544"/>
    </location>
</feature>
<feature type="region of interest" description="Disordered" evidence="4">
    <location>
        <begin position="508"/>
        <end position="569"/>
    </location>
</feature>
<reference evidence="5" key="1">
    <citation type="submission" date="2025-08" db="UniProtKB">
        <authorList>
            <consortium name="RefSeq"/>
        </authorList>
    </citation>
    <scope>IDENTIFICATION</scope>
    <source>
        <tissue evidence="5">Muscle</tissue>
    </source>
</reference>
<dbReference type="InterPro" id="IPR026179">
    <property type="entry name" value="Slain"/>
</dbReference>
<dbReference type="CTD" id="560157"/>
<dbReference type="AlphaFoldDB" id="A0A9Q9WNN4"/>
<protein>
    <submittedName>
        <fullName evidence="5">SLAIN motif-containing protein 1a isoform X1</fullName>
    </submittedName>
</protein>
<proteinExistence type="inferred from homology"/>
<evidence type="ECO:0000256" key="1">
    <source>
        <dbReference type="ARBA" id="ARBA00006652"/>
    </source>
</evidence>
<dbReference type="PANTHER" id="PTHR22406">
    <property type="entry name" value="NASCENT POLYPEPTIDE-ASSOCIATED COMPLEX SUBUNIT ALPHA, MUSCLE-SPECIFIC FORM"/>
    <property type="match status" value="1"/>
</dbReference>
<name>A0A9Q9WNN4_CYPCA</name>